<keyword evidence="2" id="KW-0472">Membrane</keyword>
<dbReference type="EMBL" id="VFQC01000001">
    <property type="protein sequence ID" value="TQN31222.1"/>
    <property type="molecule type" value="Genomic_DNA"/>
</dbReference>
<feature type="compositionally biased region" description="Gly residues" evidence="1">
    <location>
        <begin position="18"/>
        <end position="41"/>
    </location>
</feature>
<feature type="transmembrane region" description="Helical" evidence="2">
    <location>
        <begin position="122"/>
        <end position="144"/>
    </location>
</feature>
<evidence type="ECO:0000256" key="1">
    <source>
        <dbReference type="SAM" id="MobiDB-lite"/>
    </source>
</evidence>
<dbReference type="Proteomes" id="UP000317422">
    <property type="component" value="Unassembled WGS sequence"/>
</dbReference>
<reference evidence="3 4" key="1">
    <citation type="submission" date="2019-06" db="EMBL/GenBank/DDBJ databases">
        <title>Sequencing the genomes of 1000 actinobacteria strains.</title>
        <authorList>
            <person name="Klenk H.-P."/>
        </authorList>
    </citation>
    <scope>NUCLEOTIDE SEQUENCE [LARGE SCALE GENOMIC DNA]</scope>
    <source>
        <strain evidence="3 4">DSM 45015</strain>
    </source>
</reference>
<organism evidence="3 4">
    <name type="scientific">Haloactinospora alba</name>
    <dbReference type="NCBI Taxonomy" id="405555"/>
    <lineage>
        <taxon>Bacteria</taxon>
        <taxon>Bacillati</taxon>
        <taxon>Actinomycetota</taxon>
        <taxon>Actinomycetes</taxon>
        <taxon>Streptosporangiales</taxon>
        <taxon>Nocardiopsidaceae</taxon>
        <taxon>Haloactinospora</taxon>
    </lineage>
</organism>
<keyword evidence="2" id="KW-0812">Transmembrane</keyword>
<feature type="compositionally biased region" description="Pro residues" evidence="1">
    <location>
        <begin position="97"/>
        <end position="113"/>
    </location>
</feature>
<feature type="compositionally biased region" description="Low complexity" evidence="1">
    <location>
        <begin position="42"/>
        <end position="51"/>
    </location>
</feature>
<evidence type="ECO:0000256" key="2">
    <source>
        <dbReference type="SAM" id="Phobius"/>
    </source>
</evidence>
<protein>
    <recommendedName>
        <fullName evidence="5">DUF3558 domain-containing protein</fullName>
    </recommendedName>
</protein>
<proteinExistence type="predicted"/>
<keyword evidence="2" id="KW-1133">Transmembrane helix</keyword>
<dbReference type="AlphaFoldDB" id="A0A543NHA4"/>
<accession>A0A543NHA4</accession>
<feature type="region of interest" description="Disordered" evidence="1">
    <location>
        <begin position="1"/>
        <end position="118"/>
    </location>
</feature>
<gene>
    <name evidence="3" type="ORF">FHX37_1118</name>
</gene>
<comment type="caution">
    <text evidence="3">The sequence shown here is derived from an EMBL/GenBank/DDBJ whole genome shotgun (WGS) entry which is preliminary data.</text>
</comment>
<feature type="compositionally biased region" description="Basic and acidic residues" evidence="1">
    <location>
        <begin position="170"/>
        <end position="181"/>
    </location>
</feature>
<keyword evidence="4" id="KW-1185">Reference proteome</keyword>
<dbReference type="RefSeq" id="WP_246062099.1">
    <property type="nucleotide sequence ID" value="NZ_VFQC01000001.1"/>
</dbReference>
<evidence type="ECO:0000313" key="3">
    <source>
        <dbReference type="EMBL" id="TQN31222.1"/>
    </source>
</evidence>
<evidence type="ECO:0008006" key="5">
    <source>
        <dbReference type="Google" id="ProtNLM"/>
    </source>
</evidence>
<sequence>MSDNGPYTQPPQFPDGEGNSGGQPPYGGPYGQPGYEQGGPAPGQQYPSGPYQQPPYGDPAGGHPGYQQPYGAAPPGSGGPGYPPPPEQQMQQGGQPPYGPGAPPPPPGPPGQPPQKKSSAGLWIVIGGGAIILVLVVAVVVMLLRGGTSGPPAADDSQGEEQEQDGGGSDDSKDSENKDQDEGGDSDSGADGEPPYALPEKPCGALTESTLEEYSLSDGSKNISENSSTCTWQTDDTDGYGNLSARYGTPYGGSDSIEGAKDDFKSNVDYATDENPSVGERSVEKEQDLELGDEAKLVFTEENLGSGNSSVAYLMIRKGNVNIQLEYDVMPPLEAGEDAPAPLEFSDVKGIMDDTGKEALSHLGG</sequence>
<evidence type="ECO:0000313" key="4">
    <source>
        <dbReference type="Proteomes" id="UP000317422"/>
    </source>
</evidence>
<name>A0A543NHA4_9ACTN</name>
<feature type="region of interest" description="Disordered" evidence="1">
    <location>
        <begin position="149"/>
        <end position="203"/>
    </location>
</feature>
<feature type="region of interest" description="Disordered" evidence="1">
    <location>
        <begin position="257"/>
        <end position="288"/>
    </location>
</feature>